<proteinExistence type="predicted"/>
<keyword evidence="1" id="KW-1133">Transmembrane helix</keyword>
<gene>
    <name evidence="2" type="ORF">HNO88_000861</name>
</gene>
<dbReference type="RefSeq" id="WP_184242841.1">
    <property type="nucleotide sequence ID" value="NZ_JACHLR010000003.1"/>
</dbReference>
<evidence type="ECO:0000313" key="2">
    <source>
        <dbReference type="EMBL" id="MBB4857550.1"/>
    </source>
</evidence>
<reference evidence="2 3" key="1">
    <citation type="submission" date="2020-08" db="EMBL/GenBank/DDBJ databases">
        <title>Functional genomics of gut bacteria from endangered species of beetles.</title>
        <authorList>
            <person name="Carlos-Shanley C."/>
        </authorList>
    </citation>
    <scope>NUCLEOTIDE SEQUENCE [LARGE SCALE GENOMIC DNA]</scope>
    <source>
        <strain evidence="2 3">S00245</strain>
    </source>
</reference>
<sequence length="50" mass="5019">MTQTIKALEDRTGALAAMAQPVLVALSTAGLTGGAMAVAGMLAGRMMRRG</sequence>
<dbReference type="EMBL" id="JACHLR010000003">
    <property type="protein sequence ID" value="MBB4857550.1"/>
    <property type="molecule type" value="Genomic_DNA"/>
</dbReference>
<keyword evidence="3" id="KW-1185">Reference proteome</keyword>
<evidence type="ECO:0000313" key="3">
    <source>
        <dbReference type="Proteomes" id="UP000555448"/>
    </source>
</evidence>
<dbReference type="AlphaFoldDB" id="A0A7W7K7U7"/>
<organism evidence="2 3">
    <name type="scientific">Novosphingobium chloroacetimidivorans</name>
    <dbReference type="NCBI Taxonomy" id="1428314"/>
    <lineage>
        <taxon>Bacteria</taxon>
        <taxon>Pseudomonadati</taxon>
        <taxon>Pseudomonadota</taxon>
        <taxon>Alphaproteobacteria</taxon>
        <taxon>Sphingomonadales</taxon>
        <taxon>Sphingomonadaceae</taxon>
        <taxon>Novosphingobium</taxon>
    </lineage>
</organism>
<dbReference type="Proteomes" id="UP000555448">
    <property type="component" value="Unassembled WGS sequence"/>
</dbReference>
<name>A0A7W7K7U7_9SPHN</name>
<evidence type="ECO:0000256" key="1">
    <source>
        <dbReference type="SAM" id="Phobius"/>
    </source>
</evidence>
<keyword evidence="1" id="KW-0812">Transmembrane</keyword>
<keyword evidence="1" id="KW-0472">Membrane</keyword>
<comment type="caution">
    <text evidence="2">The sequence shown here is derived from an EMBL/GenBank/DDBJ whole genome shotgun (WGS) entry which is preliminary data.</text>
</comment>
<feature type="transmembrane region" description="Helical" evidence="1">
    <location>
        <begin position="22"/>
        <end position="44"/>
    </location>
</feature>
<accession>A0A7W7K7U7</accession>
<protein>
    <submittedName>
        <fullName evidence="2">Uncharacterized protein</fullName>
    </submittedName>
</protein>